<keyword evidence="2" id="KW-1185">Reference proteome</keyword>
<dbReference type="Proteomes" id="UP000821866">
    <property type="component" value="Chromosome 9"/>
</dbReference>
<name>A0A9J6D753_RHIMP</name>
<evidence type="ECO:0000313" key="1">
    <source>
        <dbReference type="EMBL" id="KAH8009905.1"/>
    </source>
</evidence>
<reference evidence="1" key="1">
    <citation type="journal article" date="2020" name="Cell">
        <title>Large-Scale Comparative Analyses of Tick Genomes Elucidate Their Genetic Diversity and Vector Capacities.</title>
        <authorList>
            <consortium name="Tick Genome and Microbiome Consortium (TIGMIC)"/>
            <person name="Jia N."/>
            <person name="Wang J."/>
            <person name="Shi W."/>
            <person name="Du L."/>
            <person name="Sun Y."/>
            <person name="Zhan W."/>
            <person name="Jiang J.F."/>
            <person name="Wang Q."/>
            <person name="Zhang B."/>
            <person name="Ji P."/>
            <person name="Bell-Sakyi L."/>
            <person name="Cui X.M."/>
            <person name="Yuan T.T."/>
            <person name="Jiang B.G."/>
            <person name="Yang W.F."/>
            <person name="Lam T.T."/>
            <person name="Chang Q.C."/>
            <person name="Ding S.J."/>
            <person name="Wang X.J."/>
            <person name="Zhu J.G."/>
            <person name="Ruan X.D."/>
            <person name="Zhao L."/>
            <person name="Wei J.T."/>
            <person name="Ye R.Z."/>
            <person name="Que T.C."/>
            <person name="Du C.H."/>
            <person name="Zhou Y.H."/>
            <person name="Cheng J.X."/>
            <person name="Dai P.F."/>
            <person name="Guo W.B."/>
            <person name="Han X.H."/>
            <person name="Huang E.J."/>
            <person name="Li L.F."/>
            <person name="Wei W."/>
            <person name="Gao Y.C."/>
            <person name="Liu J.Z."/>
            <person name="Shao H.Z."/>
            <person name="Wang X."/>
            <person name="Wang C.C."/>
            <person name="Yang T.C."/>
            <person name="Huo Q.B."/>
            <person name="Li W."/>
            <person name="Chen H.Y."/>
            <person name="Chen S.E."/>
            <person name="Zhou L.G."/>
            <person name="Ni X.B."/>
            <person name="Tian J.H."/>
            <person name="Sheng Y."/>
            <person name="Liu T."/>
            <person name="Pan Y.S."/>
            <person name="Xia L.Y."/>
            <person name="Li J."/>
            <person name="Zhao F."/>
            <person name="Cao W.C."/>
        </authorList>
    </citation>
    <scope>NUCLEOTIDE SEQUENCE</scope>
    <source>
        <strain evidence="1">Rmic-2018</strain>
    </source>
</reference>
<comment type="caution">
    <text evidence="1">The sequence shown here is derived from an EMBL/GenBank/DDBJ whole genome shotgun (WGS) entry which is preliminary data.</text>
</comment>
<organism evidence="1 2">
    <name type="scientific">Rhipicephalus microplus</name>
    <name type="common">Cattle tick</name>
    <name type="synonym">Boophilus microplus</name>
    <dbReference type="NCBI Taxonomy" id="6941"/>
    <lineage>
        <taxon>Eukaryota</taxon>
        <taxon>Metazoa</taxon>
        <taxon>Ecdysozoa</taxon>
        <taxon>Arthropoda</taxon>
        <taxon>Chelicerata</taxon>
        <taxon>Arachnida</taxon>
        <taxon>Acari</taxon>
        <taxon>Parasitiformes</taxon>
        <taxon>Ixodida</taxon>
        <taxon>Ixodoidea</taxon>
        <taxon>Ixodidae</taxon>
        <taxon>Rhipicephalinae</taxon>
        <taxon>Rhipicephalus</taxon>
        <taxon>Boophilus</taxon>
    </lineage>
</organism>
<accession>A0A9J6D753</accession>
<reference evidence="1" key="2">
    <citation type="submission" date="2021-09" db="EMBL/GenBank/DDBJ databases">
        <authorList>
            <person name="Jia N."/>
            <person name="Wang J."/>
            <person name="Shi W."/>
            <person name="Du L."/>
            <person name="Sun Y."/>
            <person name="Zhan W."/>
            <person name="Jiang J."/>
            <person name="Wang Q."/>
            <person name="Zhang B."/>
            <person name="Ji P."/>
            <person name="Sakyi L.B."/>
            <person name="Cui X."/>
            <person name="Yuan T."/>
            <person name="Jiang B."/>
            <person name="Yang W."/>
            <person name="Lam T.T.-Y."/>
            <person name="Chang Q."/>
            <person name="Ding S."/>
            <person name="Wang X."/>
            <person name="Zhu J."/>
            <person name="Ruan X."/>
            <person name="Zhao L."/>
            <person name="Wei J."/>
            <person name="Que T."/>
            <person name="Du C."/>
            <person name="Cheng J."/>
            <person name="Dai P."/>
            <person name="Han X."/>
            <person name="Huang E."/>
            <person name="Gao Y."/>
            <person name="Liu J."/>
            <person name="Shao H."/>
            <person name="Ye R."/>
            <person name="Li L."/>
            <person name="Wei W."/>
            <person name="Wang X."/>
            <person name="Wang C."/>
            <person name="Huo Q."/>
            <person name="Li W."/>
            <person name="Guo W."/>
            <person name="Chen H."/>
            <person name="Chen S."/>
            <person name="Zhou L."/>
            <person name="Zhou L."/>
            <person name="Ni X."/>
            <person name="Tian J."/>
            <person name="Zhou Y."/>
            <person name="Sheng Y."/>
            <person name="Liu T."/>
            <person name="Pan Y."/>
            <person name="Xia L."/>
            <person name="Li J."/>
            <person name="Zhao F."/>
            <person name="Cao W."/>
        </authorList>
    </citation>
    <scope>NUCLEOTIDE SEQUENCE</scope>
    <source>
        <strain evidence="1">Rmic-2018</strain>
        <tissue evidence="1">Larvae</tissue>
    </source>
</reference>
<protein>
    <recommendedName>
        <fullName evidence="3">Tick transposon</fullName>
    </recommendedName>
</protein>
<dbReference type="AlphaFoldDB" id="A0A9J6D753"/>
<dbReference type="EMBL" id="JABSTU010000011">
    <property type="protein sequence ID" value="KAH8009905.1"/>
    <property type="molecule type" value="Genomic_DNA"/>
</dbReference>
<evidence type="ECO:0008006" key="3">
    <source>
        <dbReference type="Google" id="ProtNLM"/>
    </source>
</evidence>
<evidence type="ECO:0000313" key="2">
    <source>
        <dbReference type="Proteomes" id="UP000821866"/>
    </source>
</evidence>
<sequence length="131" mass="14320">MGVKTTLELYRTYKDIIDTVCLYDNVTGSSLLFQPRAGALQTFAYRRTFDSAVLSVLCHACGSAEETIAHIVLECSQIGLPGMELLDTARGFAGEDGVNNPQAVKETMWRLEHWRAVVVSQRAKALGGAVQ</sequence>
<proteinExistence type="predicted"/>
<gene>
    <name evidence="1" type="ORF">HPB51_021703</name>
</gene>